<dbReference type="EMBL" id="BAAAWD010000007">
    <property type="protein sequence ID" value="GAA3007398.1"/>
    <property type="molecule type" value="Genomic_DNA"/>
</dbReference>
<feature type="compositionally biased region" description="Basic and acidic residues" evidence="1">
    <location>
        <begin position="14"/>
        <end position="23"/>
    </location>
</feature>
<reference evidence="3" key="1">
    <citation type="journal article" date="2019" name="Int. J. Syst. Evol. Microbiol.">
        <title>The Global Catalogue of Microorganisms (GCM) 10K type strain sequencing project: providing services to taxonomists for standard genome sequencing and annotation.</title>
        <authorList>
            <consortium name="The Broad Institute Genomics Platform"/>
            <consortium name="The Broad Institute Genome Sequencing Center for Infectious Disease"/>
            <person name="Wu L."/>
            <person name="Ma J."/>
        </authorList>
    </citation>
    <scope>NUCLEOTIDE SEQUENCE [LARGE SCALE GENOMIC DNA]</scope>
    <source>
        <strain evidence="3">JCM 3106</strain>
    </source>
</reference>
<organism evidence="2 3">
    <name type="scientific">Streptosporangium longisporum</name>
    <dbReference type="NCBI Taxonomy" id="46187"/>
    <lineage>
        <taxon>Bacteria</taxon>
        <taxon>Bacillati</taxon>
        <taxon>Actinomycetota</taxon>
        <taxon>Actinomycetes</taxon>
        <taxon>Streptosporangiales</taxon>
        <taxon>Streptosporangiaceae</taxon>
        <taxon>Streptosporangium</taxon>
    </lineage>
</organism>
<dbReference type="Proteomes" id="UP001499930">
    <property type="component" value="Unassembled WGS sequence"/>
</dbReference>
<keyword evidence="3" id="KW-1185">Reference proteome</keyword>
<evidence type="ECO:0000313" key="2">
    <source>
        <dbReference type="EMBL" id="GAA3007398.1"/>
    </source>
</evidence>
<comment type="caution">
    <text evidence="2">The sequence shown here is derived from an EMBL/GenBank/DDBJ whole genome shotgun (WGS) entry which is preliminary data.</text>
</comment>
<accession>A0ABN3Y5N1</accession>
<evidence type="ECO:0000313" key="3">
    <source>
        <dbReference type="Proteomes" id="UP001499930"/>
    </source>
</evidence>
<gene>
    <name evidence="2" type="ORF">GCM10017559_31910</name>
</gene>
<sequence>MHDQNGDLSRLGRAGRERPEDRSVTAVERRARFVHLTRLGWDLHGLGVRTSLVLPVAGQPILEIHSTAGTVARITVVRRYCGWAYVWRPWWARLWRRGEWVWAEADNAADVVMSAVTA</sequence>
<protein>
    <submittedName>
        <fullName evidence="2">Uncharacterized protein</fullName>
    </submittedName>
</protein>
<evidence type="ECO:0000256" key="1">
    <source>
        <dbReference type="SAM" id="MobiDB-lite"/>
    </source>
</evidence>
<feature type="region of interest" description="Disordered" evidence="1">
    <location>
        <begin position="1"/>
        <end position="23"/>
    </location>
</feature>
<name>A0ABN3Y5N1_9ACTN</name>
<proteinExistence type="predicted"/>